<dbReference type="RefSeq" id="WP_075698018.1">
    <property type="nucleotide sequence ID" value="NZ_MIEL01000004.1"/>
</dbReference>
<protein>
    <submittedName>
        <fullName evidence="2">DUF4150 domain-containing protein</fullName>
    </submittedName>
</protein>
<gene>
    <name evidence="2" type="ORF">KGB56_19015</name>
</gene>
<accession>A0ABX8AK07</accession>
<feature type="region of interest" description="Disordered" evidence="1">
    <location>
        <begin position="116"/>
        <end position="136"/>
    </location>
</feature>
<keyword evidence="3" id="KW-1185">Reference proteome</keyword>
<feature type="compositionally biased region" description="Basic residues" evidence="1">
    <location>
        <begin position="127"/>
        <end position="136"/>
    </location>
</feature>
<dbReference type="EMBL" id="CP074126">
    <property type="protein sequence ID" value="QUS55394.1"/>
    <property type="molecule type" value="Genomic_DNA"/>
</dbReference>
<evidence type="ECO:0000313" key="3">
    <source>
        <dbReference type="Proteomes" id="UP000680706"/>
    </source>
</evidence>
<dbReference type="Proteomes" id="UP000680706">
    <property type="component" value="Chromosome"/>
</dbReference>
<name>A0ABX8AK07_9HYPH</name>
<reference evidence="2 3" key="1">
    <citation type="journal article" date="2021" name="Angew. Chem. Int. Ed. Engl.">
        <title>A novel family of nonribosomal peptides modulate collective behavior in Pseudovibrio bacteria isolated from marine sponges.</title>
        <authorList>
            <person name="Ioca L.P."/>
            <person name="Dai Y."/>
            <person name="Kunakom S."/>
            <person name="Diaz-Espinosa J."/>
            <person name="Krunic A."/>
            <person name="Crnkovic C.M."/>
            <person name="Orjala J."/>
            <person name="Sanchez L.M."/>
            <person name="Ferreira A.G."/>
            <person name="Berlinck R.G.S."/>
            <person name="Eustaquio A.S."/>
        </authorList>
    </citation>
    <scope>NUCLEOTIDE SEQUENCE [LARGE SCALE GENOMIC DNA]</scope>
    <source>
        <strain evidence="2 3">Ab134</strain>
    </source>
</reference>
<proteinExistence type="predicted"/>
<sequence length="136" mass="14611">MGVPHSARKDGTNYVYCKAPDVCKTPMGSSMVPVPYMSVAFFGTSARTSRTVRNNGKQDFQLNSRATVTTGHEPGTGKGVNVAGHVSHSHVKAGHKTVYSEGYSVIRDGDPALINRPGPGGTEPRRSRFKTTIKHI</sequence>
<organism evidence="2 3">
    <name type="scientific">Pseudovibrio brasiliensis</name>
    <dbReference type="NCBI Taxonomy" id="1898042"/>
    <lineage>
        <taxon>Bacteria</taxon>
        <taxon>Pseudomonadati</taxon>
        <taxon>Pseudomonadota</taxon>
        <taxon>Alphaproteobacteria</taxon>
        <taxon>Hyphomicrobiales</taxon>
        <taxon>Stappiaceae</taxon>
        <taxon>Pseudovibrio</taxon>
    </lineage>
</organism>
<evidence type="ECO:0000256" key="1">
    <source>
        <dbReference type="SAM" id="MobiDB-lite"/>
    </source>
</evidence>
<dbReference type="Pfam" id="PF13665">
    <property type="entry name" value="Tox-PAAR-like"/>
    <property type="match status" value="1"/>
</dbReference>
<evidence type="ECO:0000313" key="2">
    <source>
        <dbReference type="EMBL" id="QUS55394.1"/>
    </source>
</evidence>